<name>A0A5P2C9D5_STRVZ</name>
<organism evidence="1 2">
    <name type="scientific">Streptomyces venezuelae</name>
    <dbReference type="NCBI Taxonomy" id="54571"/>
    <lineage>
        <taxon>Bacteria</taxon>
        <taxon>Bacillati</taxon>
        <taxon>Actinomycetota</taxon>
        <taxon>Actinomycetes</taxon>
        <taxon>Kitasatosporales</taxon>
        <taxon>Streptomycetaceae</taxon>
        <taxon>Streptomyces</taxon>
    </lineage>
</organism>
<dbReference type="OrthoDB" id="4332009at2"/>
<protein>
    <recommendedName>
        <fullName evidence="3">DUF1963 domain-containing protein</fullName>
    </recommendedName>
</protein>
<gene>
    <name evidence="1" type="ORF">DEJ48_38620</name>
</gene>
<dbReference type="Gene3D" id="2.30.320.10">
    <property type="entry name" value="YwqG-like"/>
    <property type="match status" value="1"/>
</dbReference>
<dbReference type="Proteomes" id="UP000322927">
    <property type="component" value="Chromosome"/>
</dbReference>
<dbReference type="EMBL" id="CP029192">
    <property type="protein sequence ID" value="QES38548.1"/>
    <property type="molecule type" value="Genomic_DNA"/>
</dbReference>
<reference evidence="1 2" key="1">
    <citation type="submission" date="2018-05" db="EMBL/GenBank/DDBJ databases">
        <title>Streptomyces venezuelae.</title>
        <authorList>
            <person name="Kim W."/>
            <person name="Lee N."/>
            <person name="Cho B.-K."/>
        </authorList>
    </citation>
    <scope>NUCLEOTIDE SEQUENCE [LARGE SCALE GENOMIC DNA]</scope>
    <source>
        <strain evidence="1 2">ATCC 14584</strain>
    </source>
</reference>
<sequence>MEGQTGWDYRYHLSTAPGTKLGGYPGWGQDPQPAVCTRCDGPMEHLLTFESDEGDAEPSRAWTPVEDRAVRLEHGGMMFGDMGGVCLFECLTCPDRPHTHHVDCV</sequence>
<evidence type="ECO:0000313" key="2">
    <source>
        <dbReference type="Proteomes" id="UP000322927"/>
    </source>
</evidence>
<dbReference type="AlphaFoldDB" id="A0A5P2C9D5"/>
<evidence type="ECO:0000313" key="1">
    <source>
        <dbReference type="EMBL" id="QES38548.1"/>
    </source>
</evidence>
<evidence type="ECO:0008006" key="3">
    <source>
        <dbReference type="Google" id="ProtNLM"/>
    </source>
</evidence>
<dbReference type="RefSeq" id="WP_150220729.1">
    <property type="nucleotide sequence ID" value="NZ_CP029192.1"/>
</dbReference>
<accession>A0A5P2C9D5</accession>
<proteinExistence type="predicted"/>